<evidence type="ECO:0000256" key="7">
    <source>
        <dbReference type="ARBA" id="ARBA00023242"/>
    </source>
</evidence>
<keyword evidence="2" id="KW-0540">Nuclease</keyword>
<evidence type="ECO:0000256" key="6">
    <source>
        <dbReference type="ARBA" id="ARBA00022842"/>
    </source>
</evidence>
<evidence type="ECO:0000256" key="2">
    <source>
        <dbReference type="ARBA" id="ARBA00022722"/>
    </source>
</evidence>
<dbReference type="STRING" id="2880.D7FVB3"/>
<dbReference type="InterPro" id="IPR036397">
    <property type="entry name" value="RNaseH_sf"/>
</dbReference>
<dbReference type="AlphaFoldDB" id="D7FVB3"/>
<name>D7FVB3_ECTSI</name>
<evidence type="ECO:0000256" key="1">
    <source>
        <dbReference type="ARBA" id="ARBA00004123"/>
    </source>
</evidence>
<dbReference type="GO" id="GO:0008408">
    <property type="term" value="F:3'-5' exonuclease activity"/>
    <property type="evidence" value="ECO:0007669"/>
    <property type="project" value="InterPro"/>
</dbReference>
<dbReference type="OrthoDB" id="1920326at2759"/>
<accession>D7FVB3</accession>
<dbReference type="GO" id="GO:0046872">
    <property type="term" value="F:metal ion binding"/>
    <property type="evidence" value="ECO:0007669"/>
    <property type="project" value="UniProtKB-KW"/>
</dbReference>
<comment type="subcellular location">
    <subcellularLocation>
        <location evidence="1">Nucleus</location>
    </subcellularLocation>
</comment>
<evidence type="ECO:0000256" key="9">
    <source>
        <dbReference type="ARBA" id="ARBA00042761"/>
    </source>
</evidence>
<dbReference type="PANTHER" id="PTHR13620:SF109">
    <property type="entry name" value="3'-5' EXONUCLEASE"/>
    <property type="match status" value="1"/>
</dbReference>
<dbReference type="GO" id="GO:0006139">
    <property type="term" value="P:nucleobase-containing compound metabolic process"/>
    <property type="evidence" value="ECO:0007669"/>
    <property type="project" value="InterPro"/>
</dbReference>
<dbReference type="GO" id="GO:0003676">
    <property type="term" value="F:nucleic acid binding"/>
    <property type="evidence" value="ECO:0007669"/>
    <property type="project" value="InterPro"/>
</dbReference>
<evidence type="ECO:0000259" key="10">
    <source>
        <dbReference type="Pfam" id="PF01612"/>
    </source>
</evidence>
<evidence type="ECO:0000313" key="11">
    <source>
        <dbReference type="EMBL" id="CBJ26285.1"/>
    </source>
</evidence>
<keyword evidence="5 11" id="KW-0269">Exonuclease</keyword>
<dbReference type="SUPFAM" id="SSF53098">
    <property type="entry name" value="Ribonuclease H-like"/>
    <property type="match status" value="1"/>
</dbReference>
<dbReference type="EMBL" id="FN648475">
    <property type="protein sequence ID" value="CBJ26285.1"/>
    <property type="molecule type" value="Genomic_DNA"/>
</dbReference>
<dbReference type="Gene3D" id="3.30.420.10">
    <property type="entry name" value="Ribonuclease H-like superfamily/Ribonuclease H"/>
    <property type="match status" value="1"/>
</dbReference>
<dbReference type="CDD" id="cd06141">
    <property type="entry name" value="WRN_exo"/>
    <property type="match status" value="1"/>
</dbReference>
<reference evidence="11 12" key="1">
    <citation type="journal article" date="2010" name="Nature">
        <title>The Ectocarpus genome and the independent evolution of multicellularity in brown algae.</title>
        <authorList>
            <person name="Cock J.M."/>
            <person name="Sterck L."/>
            <person name="Rouze P."/>
            <person name="Scornet D."/>
            <person name="Allen A.E."/>
            <person name="Amoutzias G."/>
            <person name="Anthouard V."/>
            <person name="Artiguenave F."/>
            <person name="Aury J.M."/>
            <person name="Badger J.H."/>
            <person name="Beszteri B."/>
            <person name="Billiau K."/>
            <person name="Bonnet E."/>
            <person name="Bothwell J.H."/>
            <person name="Bowler C."/>
            <person name="Boyen C."/>
            <person name="Brownlee C."/>
            <person name="Carrano C.J."/>
            <person name="Charrier B."/>
            <person name="Cho G.Y."/>
            <person name="Coelho S.M."/>
            <person name="Collen J."/>
            <person name="Corre E."/>
            <person name="Da Silva C."/>
            <person name="Delage L."/>
            <person name="Delaroque N."/>
            <person name="Dittami S.M."/>
            <person name="Doulbeau S."/>
            <person name="Elias M."/>
            <person name="Farnham G."/>
            <person name="Gachon C.M."/>
            <person name="Gschloessl B."/>
            <person name="Heesch S."/>
            <person name="Jabbari K."/>
            <person name="Jubin C."/>
            <person name="Kawai H."/>
            <person name="Kimura K."/>
            <person name="Kloareg B."/>
            <person name="Kupper F.C."/>
            <person name="Lang D."/>
            <person name="Le Bail A."/>
            <person name="Leblanc C."/>
            <person name="Lerouge P."/>
            <person name="Lohr M."/>
            <person name="Lopez P.J."/>
            <person name="Martens C."/>
            <person name="Maumus F."/>
            <person name="Michel G."/>
            <person name="Miranda-Saavedra D."/>
            <person name="Morales J."/>
            <person name="Moreau H."/>
            <person name="Motomura T."/>
            <person name="Nagasato C."/>
            <person name="Napoli C.A."/>
            <person name="Nelson D.R."/>
            <person name="Nyvall-Collen P."/>
            <person name="Peters A.F."/>
            <person name="Pommier C."/>
            <person name="Potin P."/>
            <person name="Poulain J."/>
            <person name="Quesneville H."/>
            <person name="Read B."/>
            <person name="Rensing S.A."/>
            <person name="Ritter A."/>
            <person name="Rousvoal S."/>
            <person name="Samanta M."/>
            <person name="Samson G."/>
            <person name="Schroeder D.C."/>
            <person name="Segurens B."/>
            <person name="Strittmatter M."/>
            <person name="Tonon T."/>
            <person name="Tregear J.W."/>
            <person name="Valentin K."/>
            <person name="von Dassow P."/>
            <person name="Yamagishi T."/>
            <person name="Van de Peer Y."/>
            <person name="Wincker P."/>
        </authorList>
    </citation>
    <scope>NUCLEOTIDE SEQUENCE [LARGE SCALE GENOMIC DNA]</scope>
    <source>
        <strain evidence="12">Ec32 / CCAP1310/4</strain>
    </source>
</reference>
<dbReference type="InterPro" id="IPR002562">
    <property type="entry name" value="3'-5'_exonuclease_dom"/>
</dbReference>
<evidence type="ECO:0000256" key="5">
    <source>
        <dbReference type="ARBA" id="ARBA00022839"/>
    </source>
</evidence>
<gene>
    <name evidence="11" type="ORF">Esi_0029_0066</name>
</gene>
<evidence type="ECO:0000256" key="4">
    <source>
        <dbReference type="ARBA" id="ARBA00022801"/>
    </source>
</evidence>
<keyword evidence="6" id="KW-0460">Magnesium</keyword>
<dbReference type="Proteomes" id="UP000002630">
    <property type="component" value="Linkage Group LG17"/>
</dbReference>
<proteinExistence type="predicted"/>
<dbReference type="GO" id="GO:0005634">
    <property type="term" value="C:nucleus"/>
    <property type="evidence" value="ECO:0007669"/>
    <property type="project" value="UniProtKB-SubCell"/>
</dbReference>
<dbReference type="PANTHER" id="PTHR13620">
    <property type="entry name" value="3-5 EXONUCLEASE"/>
    <property type="match status" value="1"/>
</dbReference>
<organism evidence="11 12">
    <name type="scientific">Ectocarpus siliculosus</name>
    <name type="common">Brown alga</name>
    <name type="synonym">Conferva siliculosa</name>
    <dbReference type="NCBI Taxonomy" id="2880"/>
    <lineage>
        <taxon>Eukaryota</taxon>
        <taxon>Sar</taxon>
        <taxon>Stramenopiles</taxon>
        <taxon>Ochrophyta</taxon>
        <taxon>PX clade</taxon>
        <taxon>Phaeophyceae</taxon>
        <taxon>Ectocarpales</taxon>
        <taxon>Ectocarpaceae</taxon>
        <taxon>Ectocarpus</taxon>
    </lineage>
</organism>
<dbReference type="eggNOG" id="KOG4373">
    <property type="taxonomic scope" value="Eukaryota"/>
</dbReference>
<evidence type="ECO:0000256" key="8">
    <source>
        <dbReference type="ARBA" id="ARBA00040531"/>
    </source>
</evidence>
<dbReference type="Pfam" id="PF01612">
    <property type="entry name" value="DNA_pol_A_exo1"/>
    <property type="match status" value="1"/>
</dbReference>
<dbReference type="EMBL" id="FN649742">
    <property type="protein sequence ID" value="CBJ26285.1"/>
    <property type="molecule type" value="Genomic_DNA"/>
</dbReference>
<feature type="domain" description="3'-5' exonuclease" evidence="10">
    <location>
        <begin position="50"/>
        <end position="156"/>
    </location>
</feature>
<keyword evidence="7" id="KW-0539">Nucleus</keyword>
<dbReference type="InterPro" id="IPR012337">
    <property type="entry name" value="RNaseH-like_sf"/>
</dbReference>
<dbReference type="InParanoid" id="D7FVB3"/>
<keyword evidence="3" id="KW-0479">Metal-binding</keyword>
<keyword evidence="12" id="KW-1185">Reference proteome</keyword>
<dbReference type="InterPro" id="IPR051132">
    <property type="entry name" value="3-5_Exonuclease_domain"/>
</dbReference>
<protein>
    <recommendedName>
        <fullName evidence="8">3'-5' exonuclease</fullName>
    </recommendedName>
    <alternativeName>
        <fullName evidence="9">Werner Syndrome-like exonuclease</fullName>
    </alternativeName>
</protein>
<evidence type="ECO:0000256" key="3">
    <source>
        <dbReference type="ARBA" id="ARBA00022723"/>
    </source>
</evidence>
<sequence>MVCGADAEWQFSPRGREPVATFQIAALRGPSFLFHLQRGSSGFTKETFPAPLKALLEDPSIIKAGVAINTDATHMLNDNGVKMASTVDLRVLAVSKLVVTSSRTLAGLTACLLGRQLLKDTVRCSRWGSPRLSDEQRDYAIRDAVASALLYEAIHKNKDPITSVPSSPFDPAIGLKVRLYNASHSACVAVGHVVSDATAEAALRHWQSSVSVFCGRGGGGDGGGGGGAGGVAAVQGLHRMRTPQGCIPC</sequence>
<keyword evidence="4" id="KW-0378">Hydrolase</keyword>
<evidence type="ECO:0000313" key="12">
    <source>
        <dbReference type="Proteomes" id="UP000002630"/>
    </source>
</evidence>